<protein>
    <submittedName>
        <fullName evidence="1">YxeA family protein</fullName>
    </submittedName>
</protein>
<gene>
    <name evidence="1" type="ORF">NDM98_12485</name>
</gene>
<reference evidence="1" key="1">
    <citation type="submission" date="2022-06" db="EMBL/GenBank/DDBJ databases">
        <title>Alkalicoccobacillus porphyridii sp. nov., isolated from a marine red alga, Porphyridium purpureum and reclassification of Shouchella plakortidis and Shouchella gibsonii as Alkalicoccobacillus plakortidis comb. nov. and Alkalicoccobacillus gibsonii comb. nov.</title>
        <authorList>
            <person name="Kim K.H."/>
            <person name="Lee J.K."/>
            <person name="Han D.M."/>
            <person name="Baek J.H."/>
            <person name="Jeon C.O."/>
        </authorList>
    </citation>
    <scope>NUCLEOTIDE SEQUENCE</scope>
    <source>
        <strain evidence="1">DSM 19153</strain>
    </source>
</reference>
<dbReference type="SUPFAM" id="SSF159121">
    <property type="entry name" value="BC4932-like"/>
    <property type="match status" value="1"/>
</dbReference>
<evidence type="ECO:0000313" key="1">
    <source>
        <dbReference type="EMBL" id="MCM2676230.1"/>
    </source>
</evidence>
<dbReference type="Proteomes" id="UP001203665">
    <property type="component" value="Unassembled WGS sequence"/>
</dbReference>
<dbReference type="Pfam" id="PF06486">
    <property type="entry name" value="DUF1093"/>
    <property type="match status" value="1"/>
</dbReference>
<dbReference type="PANTHER" id="PTHR36433:SF2">
    <property type="entry name" value="YXEA FAMILY PROTEIN"/>
    <property type="match status" value="1"/>
</dbReference>
<organism evidence="1 2">
    <name type="scientific">Alkalicoccobacillus plakortidis</name>
    <dbReference type="NCBI Taxonomy" id="444060"/>
    <lineage>
        <taxon>Bacteria</taxon>
        <taxon>Bacillati</taxon>
        <taxon>Bacillota</taxon>
        <taxon>Bacilli</taxon>
        <taxon>Bacillales</taxon>
        <taxon>Bacillaceae</taxon>
        <taxon>Alkalicoccobacillus</taxon>
    </lineage>
</organism>
<dbReference type="PANTHER" id="PTHR36433">
    <property type="entry name" value="HYPOTHETICAL CYTOSOLIC PROTEIN"/>
    <property type="match status" value="1"/>
</dbReference>
<accession>A0ABT0XKF7</accession>
<dbReference type="InterPro" id="IPR006542">
    <property type="entry name" value="DUF1093"/>
</dbReference>
<proteinExistence type="predicted"/>
<keyword evidence="2" id="KW-1185">Reference proteome</keyword>
<name>A0ABT0XKF7_9BACI</name>
<dbReference type="InterPro" id="IPR036166">
    <property type="entry name" value="YxeA-like_sf"/>
</dbReference>
<dbReference type="NCBIfam" id="TIGR01655">
    <property type="entry name" value="yxeA_fam"/>
    <property type="match status" value="1"/>
</dbReference>
<dbReference type="RefSeq" id="WP_251608076.1">
    <property type="nucleotide sequence ID" value="NZ_JAMQJY010000001.1"/>
</dbReference>
<dbReference type="EMBL" id="JAMQJY010000001">
    <property type="protein sequence ID" value="MCM2676230.1"/>
    <property type="molecule type" value="Genomic_DNA"/>
</dbReference>
<evidence type="ECO:0000313" key="2">
    <source>
        <dbReference type="Proteomes" id="UP001203665"/>
    </source>
</evidence>
<comment type="caution">
    <text evidence="1">The sequence shown here is derived from an EMBL/GenBank/DDBJ whole genome shotgun (WGS) entry which is preliminary data.</text>
</comment>
<sequence>MKKILISCLVLVVVITSLYFFFRETIDRFNPMIAEEYVYVEVQDDPSDDDGRYKYNLKGINESNETKRVVFSTKHKTRSRHIRESARQRDPYNRIYINK</sequence>
<dbReference type="Gene3D" id="2.40.50.480">
    <property type="match status" value="1"/>
</dbReference>